<dbReference type="GO" id="GO:0043130">
    <property type="term" value="F:ubiquitin binding"/>
    <property type="evidence" value="ECO:0007669"/>
    <property type="project" value="InterPro"/>
</dbReference>
<feature type="compositionally biased region" description="Pro residues" evidence="1">
    <location>
        <begin position="155"/>
        <end position="165"/>
    </location>
</feature>
<dbReference type="EMBL" id="RBNJ01002559">
    <property type="protein sequence ID" value="RUS31834.1"/>
    <property type="molecule type" value="Genomic_DNA"/>
</dbReference>
<evidence type="ECO:0000256" key="1">
    <source>
        <dbReference type="SAM" id="MobiDB-lite"/>
    </source>
</evidence>
<gene>
    <name evidence="3" type="ORF">BC938DRAFT_476949</name>
</gene>
<dbReference type="PANTHER" id="PTHR47789:SF1">
    <property type="entry name" value="LAS SEVENTEEN-BINDING PROTEIN 5"/>
    <property type="match status" value="1"/>
</dbReference>
<dbReference type="PROSITE" id="PS50179">
    <property type="entry name" value="VHS"/>
    <property type="match status" value="1"/>
</dbReference>
<sequence>MGEFALNFRLVSFDHALDDSPKEAVTAVRKRLKHGSTKQKRMALAILKVLVENAGSRFHNELVGSEKMHDRLENIITSPVEDSQVKHQLVELLGIWSKKYKGQPGMGSIDQLYSAGVGRMNVRYIYIYIYHGFVSHTGLTQQKMPRTQKRQSIQPPRPSTPPHPPAANRLDTQSSSSGGSSKRRSLPPPTKSSMTKPRSNSGAANILLSSRKFDFKKEKSKIVEEVALAQQNAYNLTNAIKFVNVEEEGPRAVKFDAKVQEYAPKCEESRKKIVQYARLVEDEEWIGK</sequence>
<protein>
    <submittedName>
        <fullName evidence="3">VHS domain-containing protein</fullName>
    </submittedName>
</protein>
<keyword evidence="4" id="KW-1185">Reference proteome</keyword>
<organism evidence="3 4">
    <name type="scientific">Jimgerdemannia flammicorona</name>
    <dbReference type="NCBI Taxonomy" id="994334"/>
    <lineage>
        <taxon>Eukaryota</taxon>
        <taxon>Fungi</taxon>
        <taxon>Fungi incertae sedis</taxon>
        <taxon>Mucoromycota</taxon>
        <taxon>Mucoromycotina</taxon>
        <taxon>Endogonomycetes</taxon>
        <taxon>Endogonales</taxon>
        <taxon>Endogonaceae</taxon>
        <taxon>Jimgerdemannia</taxon>
    </lineage>
</organism>
<evidence type="ECO:0000259" key="2">
    <source>
        <dbReference type="PROSITE" id="PS50179"/>
    </source>
</evidence>
<feature type="compositionally biased region" description="Polar residues" evidence="1">
    <location>
        <begin position="191"/>
        <end position="203"/>
    </location>
</feature>
<dbReference type="PANTHER" id="PTHR47789">
    <property type="entry name" value="LAS SEVENTEEN-BINDING PROTEIN 5"/>
    <property type="match status" value="1"/>
</dbReference>
<dbReference type="GO" id="GO:0006897">
    <property type="term" value="P:endocytosis"/>
    <property type="evidence" value="ECO:0007669"/>
    <property type="project" value="InterPro"/>
</dbReference>
<dbReference type="Gene3D" id="1.25.40.90">
    <property type="match status" value="1"/>
</dbReference>
<dbReference type="GO" id="GO:0051666">
    <property type="term" value="P:actin cortical patch localization"/>
    <property type="evidence" value="ECO:0007669"/>
    <property type="project" value="TreeGrafter"/>
</dbReference>
<dbReference type="InterPro" id="IPR045007">
    <property type="entry name" value="LSB5"/>
</dbReference>
<dbReference type="Pfam" id="PF00790">
    <property type="entry name" value="VHS"/>
    <property type="match status" value="1"/>
</dbReference>
<feature type="compositionally biased region" description="Polar residues" evidence="1">
    <location>
        <begin position="141"/>
        <end position="154"/>
    </location>
</feature>
<dbReference type="InterPro" id="IPR002014">
    <property type="entry name" value="VHS_dom"/>
</dbReference>
<dbReference type="CDD" id="cd16980">
    <property type="entry name" value="VHS_Lsb5"/>
    <property type="match status" value="1"/>
</dbReference>
<dbReference type="GO" id="GO:0007034">
    <property type="term" value="P:vacuolar transport"/>
    <property type="evidence" value="ECO:0007669"/>
    <property type="project" value="UniProtKB-ARBA"/>
</dbReference>
<accession>A0A433QPX7</accession>
<comment type="caution">
    <text evidence="3">The sequence shown here is derived from an EMBL/GenBank/DDBJ whole genome shotgun (WGS) entry which is preliminary data.</text>
</comment>
<dbReference type="SUPFAM" id="SSF48464">
    <property type="entry name" value="ENTH/VHS domain"/>
    <property type="match status" value="1"/>
</dbReference>
<dbReference type="Proteomes" id="UP000274822">
    <property type="component" value="Unassembled WGS sequence"/>
</dbReference>
<proteinExistence type="predicted"/>
<dbReference type="InterPro" id="IPR008942">
    <property type="entry name" value="ENTH_VHS"/>
</dbReference>
<dbReference type="AlphaFoldDB" id="A0A433QPX7"/>
<evidence type="ECO:0000313" key="3">
    <source>
        <dbReference type="EMBL" id="RUS31834.1"/>
    </source>
</evidence>
<dbReference type="SMART" id="SM00288">
    <property type="entry name" value="VHS"/>
    <property type="match status" value="1"/>
</dbReference>
<evidence type="ECO:0000313" key="4">
    <source>
        <dbReference type="Proteomes" id="UP000274822"/>
    </source>
</evidence>
<dbReference type="GO" id="GO:0007015">
    <property type="term" value="P:actin filament organization"/>
    <property type="evidence" value="ECO:0007669"/>
    <property type="project" value="InterPro"/>
</dbReference>
<feature type="region of interest" description="Disordered" evidence="1">
    <location>
        <begin position="141"/>
        <end position="203"/>
    </location>
</feature>
<dbReference type="SUPFAM" id="SSF89009">
    <property type="entry name" value="GAT-like domain"/>
    <property type="match status" value="1"/>
</dbReference>
<feature type="domain" description="VHS" evidence="2">
    <location>
        <begin position="1"/>
        <end position="113"/>
    </location>
</feature>
<dbReference type="GO" id="GO:0030479">
    <property type="term" value="C:actin cortical patch"/>
    <property type="evidence" value="ECO:0007669"/>
    <property type="project" value="TreeGrafter"/>
</dbReference>
<dbReference type="GO" id="GO:0035091">
    <property type="term" value="F:phosphatidylinositol binding"/>
    <property type="evidence" value="ECO:0007669"/>
    <property type="project" value="InterPro"/>
</dbReference>
<name>A0A433QPX7_9FUNG</name>
<reference evidence="3 4" key="1">
    <citation type="journal article" date="2018" name="New Phytol.">
        <title>Phylogenomics of Endogonaceae and evolution of mycorrhizas within Mucoromycota.</title>
        <authorList>
            <person name="Chang Y."/>
            <person name="Desiro A."/>
            <person name="Na H."/>
            <person name="Sandor L."/>
            <person name="Lipzen A."/>
            <person name="Clum A."/>
            <person name="Barry K."/>
            <person name="Grigoriev I.V."/>
            <person name="Martin F.M."/>
            <person name="Stajich J.E."/>
            <person name="Smith M.E."/>
            <person name="Bonito G."/>
            <person name="Spatafora J.W."/>
        </authorList>
    </citation>
    <scope>NUCLEOTIDE SEQUENCE [LARGE SCALE GENOMIC DNA]</scope>
    <source>
        <strain evidence="3 4">AD002</strain>
    </source>
</reference>